<evidence type="ECO:0000256" key="2">
    <source>
        <dbReference type="SAM" id="Phobius"/>
    </source>
</evidence>
<accession>A0A2G8S8X6</accession>
<dbReference type="Proteomes" id="UP000230002">
    <property type="component" value="Unassembled WGS sequence"/>
</dbReference>
<keyword evidence="2" id="KW-0812">Transmembrane</keyword>
<sequence length="150" mass="17147">MSANDATDSNSGWSSTSTHLLGTDENTTSDNGKPIDVSLDHDMSAPSRREYSSLLNYWPILVAGLAWLAHLHYRQYYPRRLPHFTPLKPLELYAAAGLAGSVLAEQHRFVENIKRDHDLLVLTCFAMSLRQLWMVHQVQFKDMKHLHTEM</sequence>
<name>A0A2G8S8X6_9APHY</name>
<feature type="transmembrane region" description="Helical" evidence="2">
    <location>
        <begin position="55"/>
        <end position="73"/>
    </location>
</feature>
<evidence type="ECO:0000256" key="1">
    <source>
        <dbReference type="SAM" id="MobiDB-lite"/>
    </source>
</evidence>
<keyword evidence="4" id="KW-1185">Reference proteome</keyword>
<comment type="caution">
    <text evidence="3">The sequence shown here is derived from an EMBL/GenBank/DDBJ whole genome shotgun (WGS) entry which is preliminary data.</text>
</comment>
<evidence type="ECO:0000313" key="3">
    <source>
        <dbReference type="EMBL" id="PIL29988.1"/>
    </source>
</evidence>
<keyword evidence="2" id="KW-0472">Membrane</keyword>
<reference evidence="3 4" key="1">
    <citation type="journal article" date="2015" name="Sci. Rep.">
        <title>Chromosome-level genome map provides insights into diverse defense mechanisms in the medicinal fungus Ganoderma sinense.</title>
        <authorList>
            <person name="Zhu Y."/>
            <person name="Xu J."/>
            <person name="Sun C."/>
            <person name="Zhou S."/>
            <person name="Xu H."/>
            <person name="Nelson D.R."/>
            <person name="Qian J."/>
            <person name="Song J."/>
            <person name="Luo H."/>
            <person name="Xiang L."/>
            <person name="Li Y."/>
            <person name="Xu Z."/>
            <person name="Ji A."/>
            <person name="Wang L."/>
            <person name="Lu S."/>
            <person name="Hayward A."/>
            <person name="Sun W."/>
            <person name="Li X."/>
            <person name="Schwartz D.C."/>
            <person name="Wang Y."/>
            <person name="Chen S."/>
        </authorList>
    </citation>
    <scope>NUCLEOTIDE SEQUENCE [LARGE SCALE GENOMIC DNA]</scope>
    <source>
        <strain evidence="3 4">ZZ0214-1</strain>
    </source>
</reference>
<feature type="compositionally biased region" description="Polar residues" evidence="1">
    <location>
        <begin position="1"/>
        <end position="31"/>
    </location>
</feature>
<organism evidence="3 4">
    <name type="scientific">Ganoderma sinense ZZ0214-1</name>
    <dbReference type="NCBI Taxonomy" id="1077348"/>
    <lineage>
        <taxon>Eukaryota</taxon>
        <taxon>Fungi</taxon>
        <taxon>Dikarya</taxon>
        <taxon>Basidiomycota</taxon>
        <taxon>Agaricomycotina</taxon>
        <taxon>Agaricomycetes</taxon>
        <taxon>Polyporales</taxon>
        <taxon>Polyporaceae</taxon>
        <taxon>Ganoderma</taxon>
    </lineage>
</organism>
<feature type="region of interest" description="Disordered" evidence="1">
    <location>
        <begin position="1"/>
        <end position="39"/>
    </location>
</feature>
<gene>
    <name evidence="3" type="ORF">GSI_07899</name>
</gene>
<protein>
    <submittedName>
        <fullName evidence="3">Uncharacterized protein</fullName>
    </submittedName>
</protein>
<dbReference type="EMBL" id="AYKW01000017">
    <property type="protein sequence ID" value="PIL29988.1"/>
    <property type="molecule type" value="Genomic_DNA"/>
</dbReference>
<keyword evidence="2" id="KW-1133">Transmembrane helix</keyword>
<proteinExistence type="predicted"/>
<dbReference type="AlphaFoldDB" id="A0A2G8S8X6"/>
<evidence type="ECO:0000313" key="4">
    <source>
        <dbReference type="Proteomes" id="UP000230002"/>
    </source>
</evidence>